<feature type="domain" description="Exostosin GT47" evidence="3">
    <location>
        <begin position="77"/>
        <end position="355"/>
    </location>
</feature>
<organism evidence="4">
    <name type="scientific">Emiliania huxleyi</name>
    <name type="common">Coccolithophore</name>
    <name type="synonym">Pontosphaera huxleyi</name>
    <dbReference type="NCBI Taxonomy" id="2903"/>
    <lineage>
        <taxon>Eukaryota</taxon>
        <taxon>Haptista</taxon>
        <taxon>Haptophyta</taxon>
        <taxon>Prymnesiophyceae</taxon>
        <taxon>Isochrysidales</taxon>
        <taxon>Noelaerhabdaceae</taxon>
        <taxon>Emiliania</taxon>
    </lineage>
</organism>
<evidence type="ECO:0000256" key="1">
    <source>
        <dbReference type="ARBA" id="ARBA00010271"/>
    </source>
</evidence>
<dbReference type="InterPro" id="IPR040911">
    <property type="entry name" value="Exostosin_GT47"/>
</dbReference>
<dbReference type="AlphaFoldDB" id="A0A7S3WYU9"/>
<evidence type="ECO:0000259" key="3">
    <source>
        <dbReference type="Pfam" id="PF03016"/>
    </source>
</evidence>
<evidence type="ECO:0000256" key="2">
    <source>
        <dbReference type="SAM" id="MobiDB-lite"/>
    </source>
</evidence>
<dbReference type="EMBL" id="HBIR01047736">
    <property type="protein sequence ID" value="CAE0582354.1"/>
    <property type="molecule type" value="Transcribed_RNA"/>
</dbReference>
<evidence type="ECO:0000313" key="4">
    <source>
        <dbReference type="EMBL" id="CAE0582354.1"/>
    </source>
</evidence>
<protein>
    <recommendedName>
        <fullName evidence="3">Exostosin GT47 domain-containing protein</fullName>
    </recommendedName>
</protein>
<feature type="region of interest" description="Disordered" evidence="2">
    <location>
        <begin position="467"/>
        <end position="496"/>
    </location>
</feature>
<sequence>MEVTGRDTGNIPRQPVVIDEIAGVALPSALSSLRNFYSSGAASNFRVYLDETCHPNWRTDWAGPQGRVPRNDQLWWPSKYAAQGFIPHMLENSPFVTSDWREANASVVVLLVLHLSGAVAIRQQQCLKQLQQRSPSFRHDGGRRHFFIFTNDRGPCCIDGRYKDVDFMRHHIMTHGEQTGWRGETLHQYTAQLGVGPQLPCHDEAKDITIPTPNVHFPRVAFAPSLLPAGRQGHRPGSNRSKGAGERSLLLFFAGSHPASACRKALLAGLSHSPSPRVLVRESLPADQYLEAMQTARYCPVCGGYAPWTPRVSELLHYECVPIFLSEYTLPPLPRVLDWRVISAQLHYSRVRELERFADGLDYPTLLAGVKKARRAMQYHLSGYSGRGMLPLLLHQMHERVSGPPPRPLALALHDDVDLDHNYSGSTPSGQPKRTGVVHSTYAIGGLNGTRWTCSTPKGPRLCSCKPQATQGTDDRFPRTTTGVSKPGHSRWSHGS</sequence>
<comment type="similarity">
    <text evidence="1">Belongs to the glycosyltransferase 47 family.</text>
</comment>
<dbReference type="InterPro" id="IPR004263">
    <property type="entry name" value="Exostosin"/>
</dbReference>
<dbReference type="Pfam" id="PF03016">
    <property type="entry name" value="Exostosin_GT47"/>
    <property type="match status" value="1"/>
</dbReference>
<name>A0A7S3WYU9_EMIHU</name>
<reference evidence="4" key="1">
    <citation type="submission" date="2021-01" db="EMBL/GenBank/DDBJ databases">
        <authorList>
            <person name="Corre E."/>
            <person name="Pelletier E."/>
            <person name="Niang G."/>
            <person name="Scheremetjew M."/>
            <person name="Finn R."/>
            <person name="Kale V."/>
            <person name="Holt S."/>
            <person name="Cochrane G."/>
            <person name="Meng A."/>
            <person name="Brown T."/>
            <person name="Cohen L."/>
        </authorList>
    </citation>
    <scope>NUCLEOTIDE SEQUENCE</scope>
    <source>
        <strain evidence="4">379</strain>
    </source>
</reference>
<dbReference type="PANTHER" id="PTHR11062">
    <property type="entry name" value="EXOSTOSIN HEPARAN SULFATE GLYCOSYLTRANSFERASE -RELATED"/>
    <property type="match status" value="1"/>
</dbReference>
<proteinExistence type="inferred from homology"/>
<accession>A0A7S3WYU9</accession>
<dbReference type="GO" id="GO:0016757">
    <property type="term" value="F:glycosyltransferase activity"/>
    <property type="evidence" value="ECO:0007669"/>
    <property type="project" value="InterPro"/>
</dbReference>
<gene>
    <name evidence="4" type="ORF">EHUX00137_LOCUS37297</name>
</gene>